<proteinExistence type="predicted"/>
<protein>
    <recommendedName>
        <fullName evidence="3">Transposase</fullName>
    </recommendedName>
</protein>
<comment type="caution">
    <text evidence="1">The sequence shown here is derived from an EMBL/GenBank/DDBJ whole genome shotgun (WGS) entry which is preliminary data.</text>
</comment>
<dbReference type="EMBL" id="JABEQJ010000026">
    <property type="protein sequence ID" value="MBB2161876.1"/>
    <property type="molecule type" value="Genomic_DNA"/>
</dbReference>
<reference evidence="1 2" key="1">
    <citation type="submission" date="2020-04" db="EMBL/GenBank/DDBJ databases">
        <title>Description of novel Gluconacetobacter.</title>
        <authorList>
            <person name="Sombolestani A."/>
        </authorList>
    </citation>
    <scope>NUCLEOTIDE SEQUENCE [LARGE SCALE GENOMIC DNA]</scope>
    <source>
        <strain evidence="1 2">LMG 19747</strain>
    </source>
</reference>
<evidence type="ECO:0000313" key="1">
    <source>
        <dbReference type="EMBL" id="MBB2161876.1"/>
    </source>
</evidence>
<dbReference type="AlphaFoldDB" id="A0A7W4NPQ2"/>
<dbReference type="RefSeq" id="WP_182998704.1">
    <property type="nucleotide sequence ID" value="NZ_JABEQJ010000026.1"/>
</dbReference>
<dbReference type="Proteomes" id="UP000589085">
    <property type="component" value="Unassembled WGS sequence"/>
</dbReference>
<sequence length="51" mass="6099">MKTSLSRDWRHRWHPDIPPPDRAVRAPKARLRDRIEGYFVALVVTIYLKLT</sequence>
<evidence type="ECO:0000313" key="2">
    <source>
        <dbReference type="Proteomes" id="UP000589085"/>
    </source>
</evidence>
<accession>A0A7W4NPQ2</accession>
<gene>
    <name evidence="1" type="ORF">HLH48_17175</name>
</gene>
<evidence type="ECO:0008006" key="3">
    <source>
        <dbReference type="Google" id="ProtNLM"/>
    </source>
</evidence>
<organism evidence="1 2">
    <name type="scientific">Gluconacetobacter sacchari</name>
    <dbReference type="NCBI Taxonomy" id="92759"/>
    <lineage>
        <taxon>Bacteria</taxon>
        <taxon>Pseudomonadati</taxon>
        <taxon>Pseudomonadota</taxon>
        <taxon>Alphaproteobacteria</taxon>
        <taxon>Acetobacterales</taxon>
        <taxon>Acetobacteraceae</taxon>
        <taxon>Gluconacetobacter</taxon>
    </lineage>
</organism>
<name>A0A7W4NPQ2_9PROT</name>